<dbReference type="GeneID" id="90953107"/>
<accession>A0A7T6XP61</accession>
<reference evidence="1 2" key="1">
    <citation type="submission" date="2020-08" db="EMBL/GenBank/DDBJ databases">
        <title>The completed genome sequence of the pathogenic ascomycete fungus Penicillium digitatum.</title>
        <authorList>
            <person name="Wang M."/>
        </authorList>
    </citation>
    <scope>NUCLEOTIDE SEQUENCE [LARGE SCALE GENOMIC DNA]</scope>
    <source>
        <strain evidence="1 2">PdW03</strain>
    </source>
</reference>
<name>A0A7T6XP61_PENDI</name>
<sequence>MTVEKSSPQNTPLTFAAQTALKAFYAVYLSEMGLANETVSPESNSRIFHLIAICQDLKENNPDEKTLQALADNQALKDHTKAIVLHLQTELKKCCHFSLGTLTRWAHQSPVGFFSFYLVRLSNCTRFARLHTPGHSSCALQQIEQELSRFLRGVLLLVLNGLESLYLEV</sequence>
<dbReference type="RefSeq" id="XP_065957097.1">
    <property type="nucleotide sequence ID" value="XM_066102014.1"/>
</dbReference>
<proteinExistence type="predicted"/>
<dbReference type="AlphaFoldDB" id="A0A7T6XP61"/>
<gene>
    <name evidence="1" type="ORF">Pdw03_8613</name>
</gene>
<dbReference type="Proteomes" id="UP000595662">
    <property type="component" value="Chromosome 3"/>
</dbReference>
<dbReference type="EMBL" id="CP060776">
    <property type="protein sequence ID" value="QQK44712.1"/>
    <property type="molecule type" value="Genomic_DNA"/>
</dbReference>
<evidence type="ECO:0000313" key="2">
    <source>
        <dbReference type="Proteomes" id="UP000595662"/>
    </source>
</evidence>
<evidence type="ECO:0000313" key="1">
    <source>
        <dbReference type="EMBL" id="QQK44712.1"/>
    </source>
</evidence>
<protein>
    <submittedName>
        <fullName evidence="1">Uncharacterized protein</fullName>
    </submittedName>
</protein>
<organism evidence="1 2">
    <name type="scientific">Penicillium digitatum</name>
    <name type="common">Green mold</name>
    <dbReference type="NCBI Taxonomy" id="36651"/>
    <lineage>
        <taxon>Eukaryota</taxon>
        <taxon>Fungi</taxon>
        <taxon>Dikarya</taxon>
        <taxon>Ascomycota</taxon>
        <taxon>Pezizomycotina</taxon>
        <taxon>Eurotiomycetes</taxon>
        <taxon>Eurotiomycetidae</taxon>
        <taxon>Eurotiales</taxon>
        <taxon>Aspergillaceae</taxon>
        <taxon>Penicillium</taxon>
    </lineage>
</organism>